<feature type="non-terminal residue" evidence="1">
    <location>
        <position position="1"/>
    </location>
</feature>
<evidence type="ECO:0000313" key="1">
    <source>
        <dbReference type="EMBL" id="GAI47270.1"/>
    </source>
</evidence>
<dbReference type="EMBL" id="BARV01042315">
    <property type="protein sequence ID" value="GAI47270.1"/>
    <property type="molecule type" value="Genomic_DNA"/>
</dbReference>
<gene>
    <name evidence="1" type="ORF">S06H3_63687</name>
</gene>
<protein>
    <submittedName>
        <fullName evidence="1">Uncharacterized protein</fullName>
    </submittedName>
</protein>
<accession>X1Q878</accession>
<organism evidence="1">
    <name type="scientific">marine sediment metagenome</name>
    <dbReference type="NCBI Taxonomy" id="412755"/>
    <lineage>
        <taxon>unclassified sequences</taxon>
        <taxon>metagenomes</taxon>
        <taxon>ecological metagenomes</taxon>
    </lineage>
</organism>
<feature type="non-terminal residue" evidence="1">
    <location>
        <position position="131"/>
    </location>
</feature>
<reference evidence="1" key="1">
    <citation type="journal article" date="2014" name="Front. Microbiol.">
        <title>High frequency of phylogenetically diverse reductive dehalogenase-homologous genes in deep subseafloor sedimentary metagenomes.</title>
        <authorList>
            <person name="Kawai M."/>
            <person name="Futagami T."/>
            <person name="Toyoda A."/>
            <person name="Takaki Y."/>
            <person name="Nishi S."/>
            <person name="Hori S."/>
            <person name="Arai W."/>
            <person name="Tsubouchi T."/>
            <person name="Morono Y."/>
            <person name="Uchiyama I."/>
            <person name="Ito T."/>
            <person name="Fujiyama A."/>
            <person name="Inagaki F."/>
            <person name="Takami H."/>
        </authorList>
    </citation>
    <scope>NUCLEOTIDE SEQUENCE</scope>
    <source>
        <strain evidence="1">Expedition CK06-06</strain>
    </source>
</reference>
<name>X1Q878_9ZZZZ</name>
<comment type="caution">
    <text evidence="1">The sequence shown here is derived from an EMBL/GenBank/DDBJ whole genome shotgun (WGS) entry which is preliminary data.</text>
</comment>
<dbReference type="AlphaFoldDB" id="X1Q878"/>
<sequence length="131" mass="14703">FFFLLSAFNPNFYTSSINEQQNNTENNNLEMPVLSNGEALVNIIVSFNKESFNQTVINKFVELGGILIDGPWNKTFSTISGFSGIFPSENLTYLKSHYPEANIESNELIEVQMNYVTAQSNAMNSTWSLNG</sequence>
<proteinExistence type="predicted"/>